<sequence precursor="true">MMFRKELPKAIFILLSFFASICLPAEDTNGIEKDSSGITIHTNKGITKLEFFDDCVVRVIHSNAIKETSFDSLAIKAEPKFADWHLNTEDGKSVVQTESLKITVDKSTGRVRFFDNAGNTLLSEKNNGTTITDFSIGSYQTNLIEQKFNFDHKEALYGLGQHQNGVMNYSGHSIVLQQKNKEIAVPVVLSSKGYMMIWDNPAVTKVNFGVGLEEVIPQKKLLSPKGRKVGLKGEYFKGRNFEELVFSRIDSKIDFNWSSKPPKGMSRNNYSIRWTGWIEVTKAGEYSIIPSADDGVRLWIDGKMITDQWQTQPETQFPANIQLDKGRHRIKMEYFQGEFDAAVRLSWQVPQEPVTSWSSKAGDGVDYCFIYGPQPDKSVKKYRNLTGQAPLFPKWSWGFWQCKERYKSQQELLEILEKYRELEIPLDGIIQDWQYWPNGQWGSHKFASERYPDPAAMVEKIHNLNAHTIISVWPRFDLETENLAELEKAGAVYAPVYDNVYPAGKTKWYDPFNPKGRELYWNQIYEQLGKIGFDGWWLDACEAELGGDWGEMNKLNTAQGIGAEVYNAYPLLHTSGVYKGQRNSMPSKRVYILARAAYTGQQRNGVVAWSGDVQGTWDVLKKQIPAGLNFAATGIPYWNTDIGGFFGGDPKDPEYQQLFVRWFQYGAFCPMFRVHGTGNGKEVWRFDEASQEILVRYINLRYRLLPYIYSVSWKVTNNGYTMMRPLIMDFPKDRKVYEISDQYMFGPSIMVCPVVSKDAESRNVYLPGEGEWYNFWTGEKYSAGQAIVADASINRIPLFVRRGSIIPLGPKMQYVGHKPASEIELRIYAGDDTSFTLYEDQGDSYNYEKGVYSTIDFSWQDNSEKLIIGRRKGSYPGMLENRTFKIVPVKKGAGTGISFPQQDASEVRYSGSTKEIGIKSMLN</sequence>
<feature type="domain" description="PA14" evidence="4">
    <location>
        <begin position="226"/>
        <end position="361"/>
    </location>
</feature>
<dbReference type="InterPro" id="IPR011013">
    <property type="entry name" value="Gal_mutarotase_sf_dom"/>
</dbReference>
<evidence type="ECO:0000256" key="1">
    <source>
        <dbReference type="ARBA" id="ARBA00007806"/>
    </source>
</evidence>
<dbReference type="InterPro" id="IPR000322">
    <property type="entry name" value="Glyco_hydro_31_TIM"/>
</dbReference>
<dbReference type="PROSITE" id="PS51820">
    <property type="entry name" value="PA14"/>
    <property type="match status" value="1"/>
</dbReference>
<dbReference type="PANTHER" id="PTHR43863">
    <property type="entry name" value="HYDROLASE, PUTATIVE (AFU_ORTHOLOGUE AFUA_1G03140)-RELATED"/>
    <property type="match status" value="1"/>
</dbReference>
<dbReference type="AlphaFoldDB" id="A0A1W6LJV3"/>
<gene>
    <name evidence="5" type="primary">yicI_2</name>
    <name evidence="5" type="ORF">STSP1_00405</name>
</gene>
<dbReference type="InterPro" id="IPR037524">
    <property type="entry name" value="PA14/GLEYA"/>
</dbReference>
<comment type="similarity">
    <text evidence="1 2">Belongs to the glycosyl hydrolase 31 family.</text>
</comment>
<dbReference type="CDD" id="cd14752">
    <property type="entry name" value="GH31_N"/>
    <property type="match status" value="1"/>
</dbReference>
<feature type="chain" id="PRO_5012325852" evidence="3">
    <location>
        <begin position="26"/>
        <end position="923"/>
    </location>
</feature>
<dbReference type="Pfam" id="PF01055">
    <property type="entry name" value="Glyco_hydro_31_2nd"/>
    <property type="match status" value="1"/>
</dbReference>
<dbReference type="Pfam" id="PF17137">
    <property type="entry name" value="DUF5110"/>
    <property type="match status" value="1"/>
</dbReference>
<dbReference type="InterPro" id="IPR025887">
    <property type="entry name" value="Glyco_hydro_31_N_dom"/>
</dbReference>
<dbReference type="Gene3D" id="2.60.40.1760">
    <property type="entry name" value="glycosyl hydrolase (family 31)"/>
    <property type="match status" value="1"/>
</dbReference>
<dbReference type="SUPFAM" id="SSF74650">
    <property type="entry name" value="Galactose mutarotase-like"/>
    <property type="match status" value="1"/>
</dbReference>
<dbReference type="STRING" id="1941349.STSP1_00405"/>
<dbReference type="InterPro" id="IPR017853">
    <property type="entry name" value="GH"/>
</dbReference>
<evidence type="ECO:0000259" key="4">
    <source>
        <dbReference type="PROSITE" id="PS51820"/>
    </source>
</evidence>
<proteinExistence type="inferred from homology"/>
<feature type="signal peptide" evidence="3">
    <location>
        <begin position="1"/>
        <end position="25"/>
    </location>
</feature>
<reference evidence="6" key="1">
    <citation type="submission" date="2017-04" db="EMBL/GenBank/DDBJ databases">
        <title>Comparative genomics and description of representatives of a novel lineage of planctomycetes thriving in anoxic sediments.</title>
        <authorList>
            <person name="Spring S."/>
            <person name="Bunk B."/>
            <person name="Sproer C."/>
        </authorList>
    </citation>
    <scope>NUCLEOTIDE SEQUENCE [LARGE SCALE GENOMIC DNA]</scope>
    <source>
        <strain evidence="6">ST-PulAB-D4</strain>
    </source>
</reference>
<dbReference type="KEGG" id="pbp:STSP1_00405"/>
<name>A0A1W6LJV3_9BACT</name>
<organism evidence="5 6">
    <name type="scientific">Sedimentisphaera salicampi</name>
    <dbReference type="NCBI Taxonomy" id="1941349"/>
    <lineage>
        <taxon>Bacteria</taxon>
        <taxon>Pseudomonadati</taxon>
        <taxon>Planctomycetota</taxon>
        <taxon>Phycisphaerae</taxon>
        <taxon>Sedimentisphaerales</taxon>
        <taxon>Sedimentisphaeraceae</taxon>
        <taxon>Sedimentisphaera</taxon>
    </lineage>
</organism>
<dbReference type="GO" id="GO:0005975">
    <property type="term" value="P:carbohydrate metabolic process"/>
    <property type="evidence" value="ECO:0007669"/>
    <property type="project" value="InterPro"/>
</dbReference>
<dbReference type="InterPro" id="IPR033403">
    <property type="entry name" value="DUF5110"/>
</dbReference>
<evidence type="ECO:0000313" key="5">
    <source>
        <dbReference type="EMBL" id="ARN56035.1"/>
    </source>
</evidence>
<dbReference type="Pfam" id="PF13802">
    <property type="entry name" value="Gal_mutarotas_2"/>
    <property type="match status" value="1"/>
</dbReference>
<accession>A0A1W6LJV3</accession>
<dbReference type="Pfam" id="PF21365">
    <property type="entry name" value="Glyco_hydro_31_3rd"/>
    <property type="match status" value="1"/>
</dbReference>
<evidence type="ECO:0000313" key="6">
    <source>
        <dbReference type="Proteomes" id="UP000193334"/>
    </source>
</evidence>
<dbReference type="InterPro" id="IPR011658">
    <property type="entry name" value="PA14_dom"/>
</dbReference>
<keyword evidence="3" id="KW-0732">Signal</keyword>
<dbReference type="CDD" id="cd06591">
    <property type="entry name" value="GH31_xylosidase_XylS"/>
    <property type="match status" value="1"/>
</dbReference>
<keyword evidence="2 5" id="KW-0326">Glycosidase</keyword>
<dbReference type="SUPFAM" id="SSF51011">
    <property type="entry name" value="Glycosyl hydrolase domain"/>
    <property type="match status" value="1"/>
</dbReference>
<keyword evidence="2 5" id="KW-0378">Hydrolase</keyword>
<dbReference type="EMBL" id="CP021023">
    <property type="protein sequence ID" value="ARN56035.1"/>
    <property type="molecule type" value="Genomic_DNA"/>
</dbReference>
<evidence type="ECO:0000256" key="3">
    <source>
        <dbReference type="SAM" id="SignalP"/>
    </source>
</evidence>
<dbReference type="PANTHER" id="PTHR43863:SF2">
    <property type="entry name" value="MALTASE-GLUCOAMYLASE"/>
    <property type="match status" value="1"/>
</dbReference>
<dbReference type="SUPFAM" id="SSF51445">
    <property type="entry name" value="(Trans)glycosidases"/>
    <property type="match status" value="1"/>
</dbReference>
<dbReference type="InterPro" id="IPR051816">
    <property type="entry name" value="Glycosyl_Hydrolase_31"/>
</dbReference>
<dbReference type="GO" id="GO:0061634">
    <property type="term" value="F:alpha-D-xyloside xylohydrolase"/>
    <property type="evidence" value="ECO:0007669"/>
    <property type="project" value="UniProtKB-EC"/>
</dbReference>
<dbReference type="SUPFAM" id="SSF56988">
    <property type="entry name" value="Anthrax protective antigen"/>
    <property type="match status" value="1"/>
</dbReference>
<dbReference type="GO" id="GO:0030246">
    <property type="term" value="F:carbohydrate binding"/>
    <property type="evidence" value="ECO:0007669"/>
    <property type="project" value="InterPro"/>
</dbReference>
<dbReference type="EC" id="3.2.1.177" evidence="5"/>
<dbReference type="Gene3D" id="2.60.40.1180">
    <property type="entry name" value="Golgi alpha-mannosidase II"/>
    <property type="match status" value="2"/>
</dbReference>
<dbReference type="InterPro" id="IPR013780">
    <property type="entry name" value="Glyco_hydro_b"/>
</dbReference>
<dbReference type="Gene3D" id="2.60.120.380">
    <property type="match status" value="1"/>
</dbReference>
<evidence type="ECO:0000256" key="2">
    <source>
        <dbReference type="RuleBase" id="RU361185"/>
    </source>
</evidence>
<dbReference type="SMART" id="SM00758">
    <property type="entry name" value="PA14"/>
    <property type="match status" value="1"/>
</dbReference>
<dbReference type="Proteomes" id="UP000193334">
    <property type="component" value="Chromosome"/>
</dbReference>
<protein>
    <submittedName>
        <fullName evidence="5">Alpha-xylosidase</fullName>
        <ecNumber evidence="5">3.2.1.177</ecNumber>
    </submittedName>
</protein>
<keyword evidence="6" id="KW-1185">Reference proteome</keyword>
<dbReference type="Gene3D" id="3.20.20.80">
    <property type="entry name" value="Glycosidases"/>
    <property type="match status" value="1"/>
</dbReference>
<dbReference type="Pfam" id="PF07691">
    <property type="entry name" value="PA14"/>
    <property type="match status" value="1"/>
</dbReference>
<dbReference type="InterPro" id="IPR048395">
    <property type="entry name" value="Glyco_hydro_31_C"/>
</dbReference>